<gene>
    <name evidence="3" type="ORF">GSCOC_T00037252001</name>
</gene>
<dbReference type="OrthoDB" id="1916346at2759"/>
<dbReference type="Gramene" id="CDP02037">
    <property type="protein sequence ID" value="CDP02037"/>
    <property type="gene ID" value="GSCOC_T00037252001"/>
</dbReference>
<keyword evidence="4" id="KW-1185">Reference proteome</keyword>
<dbReference type="InterPro" id="IPR056592">
    <property type="entry name" value="Beta-prop_At3g26010-like"/>
</dbReference>
<dbReference type="InParanoid" id="A0A068U130"/>
<dbReference type="AlphaFoldDB" id="A0A068U130"/>
<dbReference type="NCBIfam" id="TIGR01640">
    <property type="entry name" value="F_box_assoc_1"/>
    <property type="match status" value="1"/>
</dbReference>
<dbReference type="OMA" id="EYKLVCA"/>
<dbReference type="Pfam" id="PF00646">
    <property type="entry name" value="F-box"/>
    <property type="match status" value="1"/>
</dbReference>
<accession>A0A068U130</accession>
<name>A0A068U130_COFCA</name>
<feature type="domain" description="F-box protein At3g26010-like beta-propeller" evidence="2">
    <location>
        <begin position="169"/>
        <end position="344"/>
    </location>
</feature>
<dbReference type="InterPro" id="IPR036047">
    <property type="entry name" value="F-box-like_dom_sf"/>
</dbReference>
<dbReference type="InterPro" id="IPR017451">
    <property type="entry name" value="F-box-assoc_interact_dom"/>
</dbReference>
<dbReference type="InterPro" id="IPR050796">
    <property type="entry name" value="SCF_F-box_component"/>
</dbReference>
<dbReference type="Proteomes" id="UP000295252">
    <property type="component" value="Chromosome IX"/>
</dbReference>
<evidence type="ECO:0000259" key="2">
    <source>
        <dbReference type="Pfam" id="PF24750"/>
    </source>
</evidence>
<reference evidence="4" key="1">
    <citation type="journal article" date="2014" name="Science">
        <title>The coffee genome provides insight into the convergent evolution of caffeine biosynthesis.</title>
        <authorList>
            <person name="Denoeud F."/>
            <person name="Carretero-Paulet L."/>
            <person name="Dereeper A."/>
            <person name="Droc G."/>
            <person name="Guyot R."/>
            <person name="Pietrella M."/>
            <person name="Zheng C."/>
            <person name="Alberti A."/>
            <person name="Anthony F."/>
            <person name="Aprea G."/>
            <person name="Aury J.M."/>
            <person name="Bento P."/>
            <person name="Bernard M."/>
            <person name="Bocs S."/>
            <person name="Campa C."/>
            <person name="Cenci A."/>
            <person name="Combes M.C."/>
            <person name="Crouzillat D."/>
            <person name="Da Silva C."/>
            <person name="Daddiego L."/>
            <person name="De Bellis F."/>
            <person name="Dussert S."/>
            <person name="Garsmeur O."/>
            <person name="Gayraud T."/>
            <person name="Guignon V."/>
            <person name="Jahn K."/>
            <person name="Jamilloux V."/>
            <person name="Joet T."/>
            <person name="Labadie K."/>
            <person name="Lan T."/>
            <person name="Leclercq J."/>
            <person name="Lepelley M."/>
            <person name="Leroy T."/>
            <person name="Li L.T."/>
            <person name="Librado P."/>
            <person name="Lopez L."/>
            <person name="Munoz A."/>
            <person name="Noel B."/>
            <person name="Pallavicini A."/>
            <person name="Perrotta G."/>
            <person name="Poncet V."/>
            <person name="Pot D."/>
            <person name="Priyono X."/>
            <person name="Rigoreau M."/>
            <person name="Rouard M."/>
            <person name="Rozas J."/>
            <person name="Tranchant-Dubreuil C."/>
            <person name="VanBuren R."/>
            <person name="Zhang Q."/>
            <person name="Andrade A.C."/>
            <person name="Argout X."/>
            <person name="Bertrand B."/>
            <person name="de Kochko A."/>
            <person name="Graziosi G."/>
            <person name="Henry R.J."/>
            <person name="Jayarama X."/>
            <person name="Ming R."/>
            <person name="Nagai C."/>
            <person name="Rounsley S."/>
            <person name="Sankoff D."/>
            <person name="Giuliano G."/>
            <person name="Albert V.A."/>
            <person name="Wincker P."/>
            <person name="Lashermes P."/>
        </authorList>
    </citation>
    <scope>NUCLEOTIDE SEQUENCE [LARGE SCALE GENOMIC DNA]</scope>
    <source>
        <strain evidence="4">cv. DH200-94</strain>
    </source>
</reference>
<dbReference type="PANTHER" id="PTHR31672">
    <property type="entry name" value="BNACNNG10540D PROTEIN"/>
    <property type="match status" value="1"/>
</dbReference>
<sequence>MNDHNLTFFAGCPRRDMTTPFQPAEHVLNSYYFSTYAANCDTPNLDQPPPHFSLDPTRFLWKMDRGKRPGKYVGATSHKIYMDLKDIIREHALQYLPAKSLFRFQSVCRDWKLQISSPFFAHNQSHSFRSILGLFGQTPGEPPSFLSFDAKSCGVPDPLLMFIPEPVEILSSSNGLLCCKSCSVEKVYYICNPVTQQWKKLPISNAHHGSDPAIVLVFEPSLLNFDADFKLICAFPSNDFDDAIEFEIYSSRDGSWKTSGEICFASKTLVPTSGIHVKNVVYWNLKQGGVLAFDLIKDRSQLIQGYYGAKGTLGNVNGKLCSVSWCGRELYLHALANVHSNTMQMTSHVKMWEQKHVVLESRFLGGDVADAKVIFAGGDMLVIQCRSSIYLHNLKTQETKALSILIKNHSRCLPYVNSIVNI</sequence>
<evidence type="ECO:0000313" key="3">
    <source>
        <dbReference type="EMBL" id="CDP02037.1"/>
    </source>
</evidence>
<evidence type="ECO:0000259" key="1">
    <source>
        <dbReference type="Pfam" id="PF00646"/>
    </source>
</evidence>
<protein>
    <submittedName>
        <fullName evidence="3">Uncharacterized protein</fullName>
    </submittedName>
</protein>
<dbReference type="Pfam" id="PF24750">
    <property type="entry name" value="b-prop_At3g26010-like"/>
    <property type="match status" value="1"/>
</dbReference>
<dbReference type="PhylomeDB" id="A0A068U130"/>
<dbReference type="PANTHER" id="PTHR31672:SF13">
    <property type="entry name" value="F-BOX PROTEIN CPR30-LIKE"/>
    <property type="match status" value="1"/>
</dbReference>
<dbReference type="STRING" id="49390.A0A068U130"/>
<organism evidence="3 4">
    <name type="scientific">Coffea canephora</name>
    <name type="common">Robusta coffee</name>
    <dbReference type="NCBI Taxonomy" id="49390"/>
    <lineage>
        <taxon>Eukaryota</taxon>
        <taxon>Viridiplantae</taxon>
        <taxon>Streptophyta</taxon>
        <taxon>Embryophyta</taxon>
        <taxon>Tracheophyta</taxon>
        <taxon>Spermatophyta</taxon>
        <taxon>Magnoliopsida</taxon>
        <taxon>eudicotyledons</taxon>
        <taxon>Gunneridae</taxon>
        <taxon>Pentapetalae</taxon>
        <taxon>asterids</taxon>
        <taxon>lamiids</taxon>
        <taxon>Gentianales</taxon>
        <taxon>Rubiaceae</taxon>
        <taxon>Ixoroideae</taxon>
        <taxon>Gardenieae complex</taxon>
        <taxon>Bertiereae - Coffeeae clade</taxon>
        <taxon>Coffeeae</taxon>
        <taxon>Coffea</taxon>
    </lineage>
</organism>
<dbReference type="SUPFAM" id="SSF81383">
    <property type="entry name" value="F-box domain"/>
    <property type="match status" value="1"/>
</dbReference>
<proteinExistence type="predicted"/>
<dbReference type="InterPro" id="IPR001810">
    <property type="entry name" value="F-box_dom"/>
</dbReference>
<dbReference type="EMBL" id="HG739091">
    <property type="protein sequence ID" value="CDP02037.1"/>
    <property type="molecule type" value="Genomic_DNA"/>
</dbReference>
<feature type="domain" description="F-box" evidence="1">
    <location>
        <begin position="89"/>
        <end position="119"/>
    </location>
</feature>
<evidence type="ECO:0000313" key="4">
    <source>
        <dbReference type="Proteomes" id="UP000295252"/>
    </source>
</evidence>